<organism evidence="2 3">
    <name type="scientific">Serratia rhizosphaerae</name>
    <dbReference type="NCBI Taxonomy" id="2597702"/>
    <lineage>
        <taxon>Bacteria</taxon>
        <taxon>Pseudomonadati</taxon>
        <taxon>Pseudomonadota</taxon>
        <taxon>Gammaproteobacteria</taxon>
        <taxon>Enterobacterales</taxon>
        <taxon>Yersiniaceae</taxon>
        <taxon>Serratia</taxon>
    </lineage>
</organism>
<feature type="compositionally biased region" description="Polar residues" evidence="1">
    <location>
        <begin position="1"/>
        <end position="13"/>
    </location>
</feature>
<evidence type="ECO:0000256" key="1">
    <source>
        <dbReference type="SAM" id="MobiDB-lite"/>
    </source>
</evidence>
<keyword evidence="3" id="KW-1185">Reference proteome</keyword>
<evidence type="ECO:0000313" key="2">
    <source>
        <dbReference type="EMBL" id="QHA89392.1"/>
    </source>
</evidence>
<gene>
    <name evidence="2" type="ORF">FO014_21695</name>
</gene>
<name>A0ABX6GT24_9GAMM</name>
<sequence length="201" mass="21997">MPQIKNVFSSNRVNPPPQQETARPVTVADLLQRGANQNDRSVEPTGFNSIHELRDFARNNPLPNTLYRAHFGDRDEIDAYGLERSDASDKKSGDDYLADIIKHTSRTGGSSGGVLSLSGSLQTARRFATGRTVVQIDASAFSGRFKTTAQILLDDADRLMAAKKVSPSTVRNALEHLQSDGESEAFYLDGDIPRSAVTQIY</sequence>
<evidence type="ECO:0000313" key="3">
    <source>
        <dbReference type="Proteomes" id="UP000430368"/>
    </source>
</evidence>
<accession>A0ABX6GT24</accession>
<protein>
    <submittedName>
        <fullName evidence="2">Uncharacterized protein</fullName>
    </submittedName>
</protein>
<dbReference type="EMBL" id="CP041764">
    <property type="protein sequence ID" value="QHA89392.1"/>
    <property type="molecule type" value="Genomic_DNA"/>
</dbReference>
<proteinExistence type="predicted"/>
<reference evidence="2 3" key="1">
    <citation type="submission" date="2019-07" db="EMBL/GenBank/DDBJ databases">
        <title>Serratia dokdonensis sp. nov., an elicitor of systemic resistance in Nicotiana Tabacum.</title>
        <authorList>
            <person name="Son J.-S."/>
            <person name="Hwang Y.-J."/>
            <person name="Lee S.-Y."/>
            <person name="Ghim S.-Y."/>
        </authorList>
    </citation>
    <scope>NUCLEOTIDE SEQUENCE [LARGE SCALE GENOMIC DNA]</scope>
    <source>
        <strain evidence="2 3">KUDC3025</strain>
    </source>
</reference>
<dbReference type="Proteomes" id="UP000430368">
    <property type="component" value="Chromosome"/>
</dbReference>
<feature type="region of interest" description="Disordered" evidence="1">
    <location>
        <begin position="1"/>
        <end position="23"/>
    </location>
</feature>